<accession>A0ABT3XMD7</accession>
<dbReference type="PANTHER" id="PTHR43685">
    <property type="entry name" value="GLYCOSYLTRANSFERASE"/>
    <property type="match status" value="1"/>
</dbReference>
<dbReference type="RefSeq" id="WP_267263658.1">
    <property type="nucleotide sequence ID" value="NZ_JAOVZW010000001.1"/>
</dbReference>
<keyword evidence="2" id="KW-0328">Glycosyltransferase</keyword>
<proteinExistence type="predicted"/>
<dbReference type="Pfam" id="PF00535">
    <property type="entry name" value="Glycos_transf_2"/>
    <property type="match status" value="1"/>
</dbReference>
<gene>
    <name evidence="2" type="ORF">OF897_00120</name>
</gene>
<reference evidence="2" key="1">
    <citation type="submission" date="2022-10" db="EMBL/GenBank/DDBJ databases">
        <title>Chryseobacterium sp. nov., a novel bacterial species.</title>
        <authorList>
            <person name="Cao Y."/>
        </authorList>
    </citation>
    <scope>NUCLEOTIDE SEQUENCE</scope>
    <source>
        <strain evidence="2">CCTCC AB2015118</strain>
    </source>
</reference>
<dbReference type="EC" id="2.4.-.-" evidence="2"/>
<feature type="domain" description="Glycosyltransferase 2-like" evidence="1">
    <location>
        <begin position="9"/>
        <end position="123"/>
    </location>
</feature>
<dbReference type="InterPro" id="IPR029044">
    <property type="entry name" value="Nucleotide-diphossugar_trans"/>
</dbReference>
<dbReference type="SUPFAM" id="SSF53448">
    <property type="entry name" value="Nucleotide-diphospho-sugar transferases"/>
    <property type="match status" value="1"/>
</dbReference>
<dbReference type="EMBL" id="JAOVZW010000001">
    <property type="protein sequence ID" value="MCX8522326.1"/>
    <property type="molecule type" value="Genomic_DNA"/>
</dbReference>
<dbReference type="GO" id="GO:0016757">
    <property type="term" value="F:glycosyltransferase activity"/>
    <property type="evidence" value="ECO:0007669"/>
    <property type="project" value="UniProtKB-KW"/>
</dbReference>
<dbReference type="PANTHER" id="PTHR43685:SF2">
    <property type="entry name" value="GLYCOSYLTRANSFERASE 2-LIKE DOMAIN-CONTAINING PROTEIN"/>
    <property type="match status" value="1"/>
</dbReference>
<dbReference type="Gene3D" id="3.90.550.10">
    <property type="entry name" value="Spore Coat Polysaccharide Biosynthesis Protein SpsA, Chain A"/>
    <property type="match status" value="1"/>
</dbReference>
<sequence length="305" mass="35752">MVSQKVNISVALCTYNGEKYLSEQLDSILQQSISVNEIVVCDDRSTDKTLTVLKEYQRKHPSLFSIIQNSENLGYVDNFEKAINQCSGDLIFLCDQDDIWRENKVEITLDYLKKNPEKNVFCHDLELLFDKDNISKSESFWNSEEFNKDFDNYEISEYLLYKRNVFPGMTMAITKEAKNKYLPLKKVNSTIIHDYEIVLKSCNDGKFIMMPEVLSAYRIHDGQNIGFSNNKSQKDNLSEIYDTIKRLKFVENSVADLNLNIKLYSNYKKKCASDYKQFINNLSFPKNIITHLKMKYYYKILTFLD</sequence>
<dbReference type="Proteomes" id="UP001073122">
    <property type="component" value="Unassembled WGS sequence"/>
</dbReference>
<dbReference type="InterPro" id="IPR001173">
    <property type="entry name" value="Glyco_trans_2-like"/>
</dbReference>
<protein>
    <submittedName>
        <fullName evidence="2">Glycosyltransferase</fullName>
        <ecNumber evidence="2">2.4.-.-</ecNumber>
    </submittedName>
</protein>
<comment type="caution">
    <text evidence="2">The sequence shown here is derived from an EMBL/GenBank/DDBJ whole genome shotgun (WGS) entry which is preliminary data.</text>
</comment>
<name>A0ABT3XMD7_9FLAO</name>
<evidence type="ECO:0000259" key="1">
    <source>
        <dbReference type="Pfam" id="PF00535"/>
    </source>
</evidence>
<evidence type="ECO:0000313" key="2">
    <source>
        <dbReference type="EMBL" id="MCX8522326.1"/>
    </source>
</evidence>
<dbReference type="InterPro" id="IPR050834">
    <property type="entry name" value="Glycosyltransf_2"/>
</dbReference>
<keyword evidence="2" id="KW-0808">Transferase</keyword>
<organism evidence="2 3">
    <name type="scientific">Chryseobacterium formosus</name>
    <dbReference type="NCBI Taxonomy" id="1537363"/>
    <lineage>
        <taxon>Bacteria</taxon>
        <taxon>Pseudomonadati</taxon>
        <taxon>Bacteroidota</taxon>
        <taxon>Flavobacteriia</taxon>
        <taxon>Flavobacteriales</taxon>
        <taxon>Weeksellaceae</taxon>
        <taxon>Chryseobacterium group</taxon>
        <taxon>Chryseobacterium</taxon>
    </lineage>
</organism>
<keyword evidence="3" id="KW-1185">Reference proteome</keyword>
<evidence type="ECO:0000313" key="3">
    <source>
        <dbReference type="Proteomes" id="UP001073122"/>
    </source>
</evidence>